<keyword evidence="4 5" id="KW-0472">Membrane</keyword>
<feature type="transmembrane region" description="Helical" evidence="5">
    <location>
        <begin position="401"/>
        <end position="419"/>
    </location>
</feature>
<evidence type="ECO:0000313" key="7">
    <source>
        <dbReference type="EMBL" id="KEF62421.1"/>
    </source>
</evidence>
<dbReference type="Proteomes" id="UP000027920">
    <property type="component" value="Unassembled WGS sequence"/>
</dbReference>
<dbReference type="GeneID" id="25275345"/>
<dbReference type="InterPro" id="IPR011701">
    <property type="entry name" value="MFS"/>
</dbReference>
<feature type="transmembrane region" description="Helical" evidence="5">
    <location>
        <begin position="129"/>
        <end position="147"/>
    </location>
</feature>
<evidence type="ECO:0000259" key="6">
    <source>
        <dbReference type="PROSITE" id="PS50850"/>
    </source>
</evidence>
<evidence type="ECO:0000256" key="4">
    <source>
        <dbReference type="ARBA" id="ARBA00023136"/>
    </source>
</evidence>
<dbReference type="CDD" id="cd17323">
    <property type="entry name" value="MFS_Tpo1_MDR_like"/>
    <property type="match status" value="1"/>
</dbReference>
<organism evidence="7 8">
    <name type="scientific">Exophiala aquamarina CBS 119918</name>
    <dbReference type="NCBI Taxonomy" id="1182545"/>
    <lineage>
        <taxon>Eukaryota</taxon>
        <taxon>Fungi</taxon>
        <taxon>Dikarya</taxon>
        <taxon>Ascomycota</taxon>
        <taxon>Pezizomycotina</taxon>
        <taxon>Eurotiomycetes</taxon>
        <taxon>Chaetothyriomycetidae</taxon>
        <taxon>Chaetothyriales</taxon>
        <taxon>Herpotrichiellaceae</taxon>
        <taxon>Exophiala</taxon>
    </lineage>
</organism>
<sequence length="505" mass="55117">MSSNTTPEKVGLHVLGPRRQDVLEQAVKVNDPEGKDEILVGWDDDNDPENPQNWSTSVKTWLTVQLSLLAFAASLASSIISPASKTIAEYVHVSQNVVVLNVSLYIVGFAFGPLFWAPISEVWGRRISILPAMFCLVLFSIGCATSQNAASIFVNRFFSGLFGSAAVSNVNAALGDIWSREARGTAVTFYAVAVVGGPCLGPVFGAAILERSPDLGWRWTEYTTAILTAAVVALTYFCMPEMYPPVILKWKAQRLRKETGNLKLYHPQERIKIDLKSIITKQLSRPLKMLISEPMVTCIAFYASFVYTILYLTLTVFPIVFEEERGYSPLIASLPFLGLFVGVSLAIIINLGNQPRYIRKCRAANGKPVPEARLPPLAVGSVLMVAGLFWFGWTAAPRHSWVHPALAAVLIGAGFNTIFQQCINYLVDVYGLYAASATAANTFLRSIMAAGLPMASRPMFHTLGVGPAMSILGAVSAALVPVPFLFMKYGLILRKRSKFAPVIDD</sequence>
<name>A0A072PRC1_9EURO</name>
<keyword evidence="8" id="KW-1185">Reference proteome</keyword>
<dbReference type="InterPro" id="IPR020846">
    <property type="entry name" value="MFS_dom"/>
</dbReference>
<feature type="transmembrane region" description="Helical" evidence="5">
    <location>
        <begin position="374"/>
        <end position="395"/>
    </location>
</feature>
<dbReference type="SUPFAM" id="SSF103473">
    <property type="entry name" value="MFS general substrate transporter"/>
    <property type="match status" value="1"/>
</dbReference>
<feature type="transmembrane region" description="Helical" evidence="5">
    <location>
        <begin position="221"/>
        <end position="239"/>
    </location>
</feature>
<keyword evidence="3 5" id="KW-1133">Transmembrane helix</keyword>
<proteinExistence type="predicted"/>
<comment type="caution">
    <text evidence="7">The sequence shown here is derived from an EMBL/GenBank/DDBJ whole genome shotgun (WGS) entry which is preliminary data.</text>
</comment>
<evidence type="ECO:0000313" key="8">
    <source>
        <dbReference type="Proteomes" id="UP000027920"/>
    </source>
</evidence>
<dbReference type="InterPro" id="IPR036259">
    <property type="entry name" value="MFS_trans_sf"/>
</dbReference>
<comment type="subcellular location">
    <subcellularLocation>
        <location evidence="1">Membrane</location>
        <topology evidence="1">Multi-pass membrane protein</topology>
    </subcellularLocation>
</comment>
<feature type="transmembrane region" description="Helical" evidence="5">
    <location>
        <begin position="61"/>
        <end position="81"/>
    </location>
</feature>
<evidence type="ECO:0000256" key="3">
    <source>
        <dbReference type="ARBA" id="ARBA00022989"/>
    </source>
</evidence>
<dbReference type="AlphaFoldDB" id="A0A072PRC1"/>
<gene>
    <name evidence="7" type="ORF">A1O9_00393</name>
</gene>
<dbReference type="OrthoDB" id="9986881at2759"/>
<dbReference type="PANTHER" id="PTHR23502:SF49">
    <property type="entry name" value="MAJOR FACILITATOR SUPERFAMILY (MFS) PROFILE DOMAIN-CONTAINING PROTEIN"/>
    <property type="match status" value="1"/>
</dbReference>
<dbReference type="GO" id="GO:0022857">
    <property type="term" value="F:transmembrane transporter activity"/>
    <property type="evidence" value="ECO:0007669"/>
    <property type="project" value="InterPro"/>
</dbReference>
<evidence type="ECO:0000256" key="1">
    <source>
        <dbReference type="ARBA" id="ARBA00004141"/>
    </source>
</evidence>
<dbReference type="FunFam" id="1.20.1250.20:FF:000011">
    <property type="entry name" value="MFS multidrug transporter, putative"/>
    <property type="match status" value="1"/>
</dbReference>
<dbReference type="Pfam" id="PF07690">
    <property type="entry name" value="MFS_1"/>
    <property type="match status" value="1"/>
</dbReference>
<dbReference type="GO" id="GO:0005886">
    <property type="term" value="C:plasma membrane"/>
    <property type="evidence" value="ECO:0007669"/>
    <property type="project" value="TreeGrafter"/>
</dbReference>
<protein>
    <recommendedName>
        <fullName evidence="6">Major facilitator superfamily (MFS) profile domain-containing protein</fullName>
    </recommendedName>
</protein>
<evidence type="ECO:0000256" key="2">
    <source>
        <dbReference type="ARBA" id="ARBA00022692"/>
    </source>
</evidence>
<dbReference type="RefSeq" id="XP_013265011.1">
    <property type="nucleotide sequence ID" value="XM_013409557.1"/>
</dbReference>
<feature type="transmembrane region" description="Helical" evidence="5">
    <location>
        <begin position="93"/>
        <end position="117"/>
    </location>
</feature>
<feature type="transmembrane region" description="Helical" evidence="5">
    <location>
        <begin position="295"/>
        <end position="321"/>
    </location>
</feature>
<feature type="transmembrane region" description="Helical" evidence="5">
    <location>
        <begin position="327"/>
        <end position="353"/>
    </location>
</feature>
<feature type="domain" description="Major facilitator superfamily (MFS) profile" evidence="6">
    <location>
        <begin position="62"/>
        <end position="491"/>
    </location>
</feature>
<keyword evidence="2 5" id="KW-0812">Transmembrane</keyword>
<dbReference type="PANTHER" id="PTHR23502">
    <property type="entry name" value="MAJOR FACILITATOR SUPERFAMILY"/>
    <property type="match status" value="1"/>
</dbReference>
<reference evidence="7 8" key="1">
    <citation type="submission" date="2013-03" db="EMBL/GenBank/DDBJ databases">
        <title>The Genome Sequence of Exophiala aquamarina CBS 119918.</title>
        <authorList>
            <consortium name="The Broad Institute Genomics Platform"/>
            <person name="Cuomo C."/>
            <person name="de Hoog S."/>
            <person name="Gorbushina A."/>
            <person name="Walker B."/>
            <person name="Young S.K."/>
            <person name="Zeng Q."/>
            <person name="Gargeya S."/>
            <person name="Fitzgerald M."/>
            <person name="Haas B."/>
            <person name="Abouelleil A."/>
            <person name="Allen A.W."/>
            <person name="Alvarado L."/>
            <person name="Arachchi H.M."/>
            <person name="Berlin A.M."/>
            <person name="Chapman S.B."/>
            <person name="Gainer-Dewar J."/>
            <person name="Goldberg J."/>
            <person name="Griggs A."/>
            <person name="Gujja S."/>
            <person name="Hansen M."/>
            <person name="Howarth C."/>
            <person name="Imamovic A."/>
            <person name="Ireland A."/>
            <person name="Larimer J."/>
            <person name="McCowan C."/>
            <person name="Murphy C."/>
            <person name="Pearson M."/>
            <person name="Poon T.W."/>
            <person name="Priest M."/>
            <person name="Roberts A."/>
            <person name="Saif S."/>
            <person name="Shea T."/>
            <person name="Sisk P."/>
            <person name="Sykes S."/>
            <person name="Wortman J."/>
            <person name="Nusbaum C."/>
            <person name="Birren B."/>
        </authorList>
    </citation>
    <scope>NUCLEOTIDE SEQUENCE [LARGE SCALE GENOMIC DNA]</scope>
    <source>
        <strain evidence="7 8">CBS 119918</strain>
    </source>
</reference>
<feature type="transmembrane region" description="Helical" evidence="5">
    <location>
        <begin position="464"/>
        <end position="486"/>
    </location>
</feature>
<dbReference type="Gene3D" id="1.20.1250.20">
    <property type="entry name" value="MFS general substrate transporter like domains"/>
    <property type="match status" value="1"/>
</dbReference>
<dbReference type="HOGENOM" id="CLU_008455_11_4_1"/>
<accession>A0A072PRC1</accession>
<feature type="transmembrane region" description="Helical" evidence="5">
    <location>
        <begin position="186"/>
        <end position="209"/>
    </location>
</feature>
<dbReference type="PROSITE" id="PS50850">
    <property type="entry name" value="MFS"/>
    <property type="match status" value="1"/>
</dbReference>
<dbReference type="EMBL" id="AMGV01000001">
    <property type="protein sequence ID" value="KEF62421.1"/>
    <property type="molecule type" value="Genomic_DNA"/>
</dbReference>
<evidence type="ECO:0000256" key="5">
    <source>
        <dbReference type="SAM" id="Phobius"/>
    </source>
</evidence>
<dbReference type="VEuPathDB" id="FungiDB:A1O9_00393"/>
<feature type="transmembrane region" description="Helical" evidence="5">
    <location>
        <begin position="431"/>
        <end position="452"/>
    </location>
</feature>